<dbReference type="EMBL" id="CAUYUJ010006972">
    <property type="protein sequence ID" value="CAK0819199.1"/>
    <property type="molecule type" value="Genomic_DNA"/>
</dbReference>
<reference evidence="2" key="1">
    <citation type="submission" date="2023-10" db="EMBL/GenBank/DDBJ databases">
        <authorList>
            <person name="Chen Y."/>
            <person name="Shah S."/>
            <person name="Dougan E. K."/>
            <person name="Thang M."/>
            <person name="Chan C."/>
        </authorList>
    </citation>
    <scope>NUCLEOTIDE SEQUENCE [LARGE SCALE GENOMIC DNA]</scope>
</reference>
<organism evidence="2 3">
    <name type="scientific">Prorocentrum cordatum</name>
    <dbReference type="NCBI Taxonomy" id="2364126"/>
    <lineage>
        <taxon>Eukaryota</taxon>
        <taxon>Sar</taxon>
        <taxon>Alveolata</taxon>
        <taxon>Dinophyceae</taxon>
        <taxon>Prorocentrales</taxon>
        <taxon>Prorocentraceae</taxon>
        <taxon>Prorocentrum</taxon>
    </lineage>
</organism>
<comment type="caution">
    <text evidence="2">The sequence shown here is derived from an EMBL/GenBank/DDBJ whole genome shotgun (WGS) entry which is preliminary data.</text>
</comment>
<feature type="region of interest" description="Disordered" evidence="1">
    <location>
        <begin position="78"/>
        <end position="99"/>
    </location>
</feature>
<accession>A0ABN9RM87</accession>
<sequence>VLAIALGVMVADRVIMECFPDQPQQAGPAGPGGEAAGAAGAPRGEDAAGEPWSQQAAVYAVCLAFGYLSFMALRGPPRAAAPKRPPSAPLAKASAPRGA</sequence>
<feature type="region of interest" description="Disordered" evidence="1">
    <location>
        <begin position="21"/>
        <end position="49"/>
    </location>
</feature>
<evidence type="ECO:0000256" key="1">
    <source>
        <dbReference type="SAM" id="MobiDB-lite"/>
    </source>
</evidence>
<keyword evidence="3" id="KW-1185">Reference proteome</keyword>
<proteinExistence type="predicted"/>
<feature type="compositionally biased region" description="Low complexity" evidence="1">
    <location>
        <begin position="89"/>
        <end position="99"/>
    </location>
</feature>
<dbReference type="Proteomes" id="UP001189429">
    <property type="component" value="Unassembled WGS sequence"/>
</dbReference>
<evidence type="ECO:0000313" key="3">
    <source>
        <dbReference type="Proteomes" id="UP001189429"/>
    </source>
</evidence>
<gene>
    <name evidence="2" type="ORF">PCOR1329_LOCUS21245</name>
</gene>
<evidence type="ECO:0000313" key="2">
    <source>
        <dbReference type="EMBL" id="CAK0819199.1"/>
    </source>
</evidence>
<feature type="non-terminal residue" evidence="2">
    <location>
        <position position="1"/>
    </location>
</feature>
<protein>
    <submittedName>
        <fullName evidence="2">Uncharacterized protein</fullName>
    </submittedName>
</protein>
<name>A0ABN9RM87_9DINO</name>
<feature type="non-terminal residue" evidence="2">
    <location>
        <position position="99"/>
    </location>
</feature>